<reference evidence="8" key="1">
    <citation type="journal article" date="2014" name="PLoS ONE">
        <title>Plasmidome interchange between Clostridium botulinum, Clostridium novyi and Clostridium haemolyticum converts strains of independent lineages into distinctly different pathogens.</title>
        <authorList>
            <person name="Skarin H."/>
            <person name="Segerman B."/>
        </authorList>
    </citation>
    <scope>NUCLEOTIDE SEQUENCE [LARGE SCALE GENOMIC DNA]</scope>
    <source>
        <strain evidence="8">NCTC 9693</strain>
    </source>
</reference>
<evidence type="ECO:0000256" key="5">
    <source>
        <dbReference type="ARBA" id="ARBA00022691"/>
    </source>
</evidence>
<keyword evidence="3 7" id="KW-0489">Methyltransferase</keyword>
<dbReference type="EMBL" id="JENX01000125">
    <property type="protein sequence ID" value="KEI14107.1"/>
    <property type="molecule type" value="Genomic_DNA"/>
</dbReference>
<evidence type="ECO:0000256" key="1">
    <source>
        <dbReference type="ARBA" id="ARBA00006594"/>
    </source>
</evidence>
<evidence type="ECO:0000256" key="3">
    <source>
        <dbReference type="ARBA" id="ARBA00022603"/>
    </source>
</evidence>
<evidence type="ECO:0000256" key="6">
    <source>
        <dbReference type="ARBA" id="ARBA00047942"/>
    </source>
</evidence>
<dbReference type="InterPro" id="IPR023095">
    <property type="entry name" value="Ade_MeTrfase_dom_2"/>
</dbReference>
<name>A0ABR4TB19_CLOHA</name>
<dbReference type="PANTHER" id="PTHR30481:SF4">
    <property type="entry name" value="SITE-SPECIFIC DNA-METHYLTRANSFERASE (ADENINE-SPECIFIC)"/>
    <property type="match status" value="1"/>
</dbReference>
<organism evidence="7 8">
    <name type="scientific">Clostridium haemolyticum NCTC 9693</name>
    <dbReference type="NCBI Taxonomy" id="1443114"/>
    <lineage>
        <taxon>Bacteria</taxon>
        <taxon>Bacillati</taxon>
        <taxon>Bacillota</taxon>
        <taxon>Clostridia</taxon>
        <taxon>Eubacteriales</taxon>
        <taxon>Clostridiaceae</taxon>
        <taxon>Clostridium</taxon>
    </lineage>
</organism>
<evidence type="ECO:0000256" key="2">
    <source>
        <dbReference type="ARBA" id="ARBA00011900"/>
    </source>
</evidence>
<dbReference type="InterPro" id="IPR029063">
    <property type="entry name" value="SAM-dependent_MTases_sf"/>
</dbReference>
<dbReference type="PANTHER" id="PTHR30481">
    <property type="entry name" value="DNA ADENINE METHYLASE"/>
    <property type="match status" value="1"/>
</dbReference>
<dbReference type="PRINTS" id="PR00505">
    <property type="entry name" value="D12N6MTFRASE"/>
</dbReference>
<dbReference type="GO" id="GO:0032259">
    <property type="term" value="P:methylation"/>
    <property type="evidence" value="ECO:0007669"/>
    <property type="project" value="UniProtKB-KW"/>
</dbReference>
<geneLocation type="plasmid" evidence="7 8">
    <name>p1Ch9693</name>
</geneLocation>
<sequence length="276" mass="33322">MENQKEEVVFMNSPIKWVGGKRNMRKELVAIMPEHFQYVEVFAGALWVMLEKEPCKLEIINDINDDLINFYKVIQDETRYKELINRLYFMPKSRELFDECDTKIKNKEYKDEIDHALMFYYLLKLVFGGRFDRVKKSFCVPNDGRKNINYEKFPEEFLELHERFKDVYIEKQDYKYILDKYDREDGLFFLDPPYLDTTEHNYGVSFGLEEYKILKDKLSKLKGKWILTCNDKPELRKLFKEFNIKDNEVHYSVSGKSNACKKYKELIITNYKINNI</sequence>
<comment type="catalytic activity">
    <reaction evidence="6">
        <text>a 2'-deoxyadenosine in DNA + S-adenosyl-L-methionine = an N(6)-methyl-2'-deoxyadenosine in DNA + S-adenosyl-L-homocysteine + H(+)</text>
        <dbReference type="Rhea" id="RHEA:15197"/>
        <dbReference type="Rhea" id="RHEA-COMP:12418"/>
        <dbReference type="Rhea" id="RHEA-COMP:12419"/>
        <dbReference type="ChEBI" id="CHEBI:15378"/>
        <dbReference type="ChEBI" id="CHEBI:57856"/>
        <dbReference type="ChEBI" id="CHEBI:59789"/>
        <dbReference type="ChEBI" id="CHEBI:90615"/>
        <dbReference type="ChEBI" id="CHEBI:90616"/>
        <dbReference type="EC" id="2.1.1.72"/>
    </reaction>
</comment>
<keyword evidence="5" id="KW-0949">S-adenosyl-L-methionine</keyword>
<comment type="caution">
    <text evidence="7">The sequence shown here is derived from an EMBL/GenBank/DDBJ whole genome shotgun (WGS) entry which is preliminary data.</text>
</comment>
<keyword evidence="8" id="KW-1185">Reference proteome</keyword>
<accession>A0ABR4TB19</accession>
<dbReference type="Proteomes" id="UP000027937">
    <property type="component" value="Plasmid p1Ch9693"/>
</dbReference>
<keyword evidence="7" id="KW-0614">Plasmid</keyword>
<dbReference type="Pfam" id="PF02086">
    <property type="entry name" value="MethyltransfD12"/>
    <property type="match status" value="1"/>
</dbReference>
<dbReference type="NCBIfam" id="TIGR00571">
    <property type="entry name" value="dam"/>
    <property type="match status" value="1"/>
</dbReference>
<dbReference type="EC" id="2.1.1.72" evidence="2"/>
<evidence type="ECO:0000313" key="7">
    <source>
        <dbReference type="EMBL" id="KEI14107.1"/>
    </source>
</evidence>
<dbReference type="Gene3D" id="1.10.1020.10">
    <property type="entry name" value="Adenine-specific Methyltransferase, Domain 2"/>
    <property type="match status" value="1"/>
</dbReference>
<comment type="similarity">
    <text evidence="1">Belongs to the N(4)/N(6)-methyltransferase family.</text>
</comment>
<evidence type="ECO:0000313" key="8">
    <source>
        <dbReference type="Proteomes" id="UP000027937"/>
    </source>
</evidence>
<dbReference type="GO" id="GO:0008168">
    <property type="term" value="F:methyltransferase activity"/>
    <property type="evidence" value="ECO:0007669"/>
    <property type="project" value="UniProtKB-KW"/>
</dbReference>
<dbReference type="InterPro" id="IPR012263">
    <property type="entry name" value="M_m6A_EcoRV"/>
</dbReference>
<dbReference type="SUPFAM" id="SSF53335">
    <property type="entry name" value="S-adenosyl-L-methionine-dependent methyltransferases"/>
    <property type="match status" value="1"/>
</dbReference>
<dbReference type="InterPro" id="IPR012327">
    <property type="entry name" value="MeTrfase_D12"/>
</dbReference>
<proteinExistence type="inferred from homology"/>
<keyword evidence="4" id="KW-0808">Transferase</keyword>
<protein>
    <recommendedName>
        <fullName evidence="2">site-specific DNA-methyltransferase (adenine-specific)</fullName>
        <ecNumber evidence="2">2.1.1.72</ecNumber>
    </recommendedName>
</protein>
<evidence type="ECO:0000256" key="4">
    <source>
        <dbReference type="ARBA" id="ARBA00022679"/>
    </source>
</evidence>
<dbReference type="PIRSF" id="PIRSF000398">
    <property type="entry name" value="M_m6A_EcoRV"/>
    <property type="match status" value="1"/>
</dbReference>
<dbReference type="Gene3D" id="3.40.50.150">
    <property type="entry name" value="Vaccinia Virus protein VP39"/>
    <property type="match status" value="1"/>
</dbReference>
<gene>
    <name evidence="7" type="ORF">Z960_p0113</name>
</gene>